<protein>
    <submittedName>
        <fullName evidence="1">Uncharacterized protein</fullName>
    </submittedName>
</protein>
<evidence type="ECO:0000313" key="2">
    <source>
        <dbReference type="Proteomes" id="UP001497516"/>
    </source>
</evidence>
<keyword evidence="2" id="KW-1185">Reference proteome</keyword>
<dbReference type="Proteomes" id="UP001497516">
    <property type="component" value="Chromosome 9"/>
</dbReference>
<proteinExistence type="predicted"/>
<sequence length="69" mass="7408">MFVGRSLLASDAAESSLNERLNYFDELRSVVSLLDGETGGAAGSTSWEIAFFLTWQDEPSPPQVLAGSL</sequence>
<dbReference type="AlphaFoldDB" id="A0AAV2GR60"/>
<dbReference type="EMBL" id="OZ034822">
    <property type="protein sequence ID" value="CAL1412747.1"/>
    <property type="molecule type" value="Genomic_DNA"/>
</dbReference>
<reference evidence="1 2" key="1">
    <citation type="submission" date="2024-04" db="EMBL/GenBank/DDBJ databases">
        <authorList>
            <person name="Fracassetti M."/>
        </authorList>
    </citation>
    <scope>NUCLEOTIDE SEQUENCE [LARGE SCALE GENOMIC DNA]</scope>
</reference>
<gene>
    <name evidence="1" type="ORF">LTRI10_LOCUS52019</name>
</gene>
<organism evidence="1 2">
    <name type="scientific">Linum trigynum</name>
    <dbReference type="NCBI Taxonomy" id="586398"/>
    <lineage>
        <taxon>Eukaryota</taxon>
        <taxon>Viridiplantae</taxon>
        <taxon>Streptophyta</taxon>
        <taxon>Embryophyta</taxon>
        <taxon>Tracheophyta</taxon>
        <taxon>Spermatophyta</taxon>
        <taxon>Magnoliopsida</taxon>
        <taxon>eudicotyledons</taxon>
        <taxon>Gunneridae</taxon>
        <taxon>Pentapetalae</taxon>
        <taxon>rosids</taxon>
        <taxon>fabids</taxon>
        <taxon>Malpighiales</taxon>
        <taxon>Linaceae</taxon>
        <taxon>Linum</taxon>
    </lineage>
</organism>
<evidence type="ECO:0000313" key="1">
    <source>
        <dbReference type="EMBL" id="CAL1412747.1"/>
    </source>
</evidence>
<name>A0AAV2GR60_9ROSI</name>
<accession>A0AAV2GR60</accession>